<evidence type="ECO:0000313" key="2">
    <source>
        <dbReference type="Proteomes" id="UP000051952"/>
    </source>
</evidence>
<evidence type="ECO:0000313" key="1">
    <source>
        <dbReference type="EMBL" id="CUG93361.1"/>
    </source>
</evidence>
<name>A0A0S4JVD6_BODSA</name>
<dbReference type="VEuPathDB" id="TriTrypDB:BSAL_02960"/>
<protein>
    <submittedName>
        <fullName evidence="1">GPI-anchored surface protein, putative</fullName>
    </submittedName>
</protein>
<keyword evidence="2" id="KW-1185">Reference proteome</keyword>
<sequence>MKSSKGKKNQVVKVGSVLFFGFFVFRCPFSRHAAHQNVSILLHSRCVTCVQPQHRNHEKRLKLSFPVVPVNLIRVWFLVTCSVFVVF</sequence>
<reference evidence="2" key="1">
    <citation type="submission" date="2015-09" db="EMBL/GenBank/DDBJ databases">
        <authorList>
            <consortium name="Pathogen Informatics"/>
        </authorList>
    </citation>
    <scope>NUCLEOTIDE SEQUENCE [LARGE SCALE GENOMIC DNA]</scope>
    <source>
        <strain evidence="2">Lake Konstanz</strain>
    </source>
</reference>
<dbReference type="Proteomes" id="UP000051952">
    <property type="component" value="Unassembled WGS sequence"/>
</dbReference>
<gene>
    <name evidence="1" type="ORF">BSAL_02960</name>
</gene>
<dbReference type="AlphaFoldDB" id="A0A0S4JVD6"/>
<accession>A0A0S4JVD6</accession>
<proteinExistence type="predicted"/>
<dbReference type="EMBL" id="CYKH01002147">
    <property type="protein sequence ID" value="CUG93361.1"/>
    <property type="molecule type" value="Genomic_DNA"/>
</dbReference>
<organism evidence="1 2">
    <name type="scientific">Bodo saltans</name>
    <name type="common">Flagellated protozoan</name>
    <dbReference type="NCBI Taxonomy" id="75058"/>
    <lineage>
        <taxon>Eukaryota</taxon>
        <taxon>Discoba</taxon>
        <taxon>Euglenozoa</taxon>
        <taxon>Kinetoplastea</taxon>
        <taxon>Metakinetoplastina</taxon>
        <taxon>Eubodonida</taxon>
        <taxon>Bodonidae</taxon>
        <taxon>Bodo</taxon>
    </lineage>
</organism>